<feature type="region of interest" description="Disordered" evidence="1">
    <location>
        <begin position="111"/>
        <end position="142"/>
    </location>
</feature>
<dbReference type="OrthoDB" id="427280at2759"/>
<comment type="caution">
    <text evidence="2">The sequence shown here is derived from an EMBL/GenBank/DDBJ whole genome shotgun (WGS) entry which is preliminary data.</text>
</comment>
<sequence length="185" mass="20765">MARPYLVLKHIKDNFIEKFEEEDITKWTKDAISKIEQVHATNIIEDDNPVEIRDRWRRKDKLHSSSDVAIKYRGKSSFLIADNKKFGVMMKSLGLPDAIPSFAVEVRKNKDTSSGSTSRFKFANDVGEGSVPTDGTSASPAQHAKADALKSYKPYNRIHYVLQNTEAPNAITSVCVNNSFGGVMW</sequence>
<gene>
    <name evidence="2" type="ORF">EZS28_007435</name>
</gene>
<dbReference type="AlphaFoldDB" id="A0A5J4WSG5"/>
<dbReference type="Gene3D" id="3.40.30.10">
    <property type="entry name" value="Glutaredoxin"/>
    <property type="match status" value="1"/>
</dbReference>
<organism evidence="2 3">
    <name type="scientific">Streblomastix strix</name>
    <dbReference type="NCBI Taxonomy" id="222440"/>
    <lineage>
        <taxon>Eukaryota</taxon>
        <taxon>Metamonada</taxon>
        <taxon>Preaxostyla</taxon>
        <taxon>Oxymonadida</taxon>
        <taxon>Streblomastigidae</taxon>
        <taxon>Streblomastix</taxon>
    </lineage>
</organism>
<evidence type="ECO:0000313" key="3">
    <source>
        <dbReference type="Proteomes" id="UP000324800"/>
    </source>
</evidence>
<reference evidence="2 3" key="1">
    <citation type="submission" date="2019-03" db="EMBL/GenBank/DDBJ databases">
        <title>Single cell metagenomics reveals metabolic interactions within the superorganism composed of flagellate Streblomastix strix and complex community of Bacteroidetes bacteria on its surface.</title>
        <authorList>
            <person name="Treitli S.C."/>
            <person name="Kolisko M."/>
            <person name="Husnik F."/>
            <person name="Keeling P."/>
            <person name="Hampl V."/>
        </authorList>
    </citation>
    <scope>NUCLEOTIDE SEQUENCE [LARGE SCALE GENOMIC DNA]</scope>
    <source>
        <strain evidence="2">ST1C</strain>
    </source>
</reference>
<evidence type="ECO:0000256" key="1">
    <source>
        <dbReference type="SAM" id="MobiDB-lite"/>
    </source>
</evidence>
<accession>A0A5J4WSG5</accession>
<dbReference type="Proteomes" id="UP000324800">
    <property type="component" value="Unassembled WGS sequence"/>
</dbReference>
<protein>
    <submittedName>
        <fullName evidence="2">Uncharacterized protein</fullName>
    </submittedName>
</protein>
<dbReference type="EMBL" id="SNRW01001277">
    <property type="protein sequence ID" value="KAA6397039.1"/>
    <property type="molecule type" value="Genomic_DNA"/>
</dbReference>
<proteinExistence type="predicted"/>
<evidence type="ECO:0000313" key="2">
    <source>
        <dbReference type="EMBL" id="KAA6397039.1"/>
    </source>
</evidence>
<name>A0A5J4WSG5_9EUKA</name>